<feature type="region of interest" description="Disordered" evidence="2">
    <location>
        <begin position="648"/>
        <end position="690"/>
    </location>
</feature>
<evidence type="ECO:0000313" key="3">
    <source>
        <dbReference type="EMBL" id="KAF0973590.1"/>
    </source>
</evidence>
<dbReference type="Pfam" id="PF13540">
    <property type="entry name" value="RCC1_2"/>
    <property type="match status" value="4"/>
</dbReference>
<feature type="compositionally biased region" description="Basic and acidic residues" evidence="2">
    <location>
        <begin position="674"/>
        <end position="683"/>
    </location>
</feature>
<dbReference type="GeneID" id="68115512"/>
<dbReference type="PRINTS" id="PR00633">
    <property type="entry name" value="RCCNDNSATION"/>
</dbReference>
<dbReference type="Gene3D" id="2.130.10.30">
    <property type="entry name" value="Regulator of chromosome condensation 1/beta-lactamase-inhibitor protein II"/>
    <property type="match status" value="2"/>
</dbReference>
<dbReference type="OrthoDB" id="10256179at2759"/>
<dbReference type="InterPro" id="IPR009091">
    <property type="entry name" value="RCC1/BLIP-II"/>
</dbReference>
<dbReference type="InterPro" id="IPR051553">
    <property type="entry name" value="Ran_GTPase-activating"/>
</dbReference>
<feature type="compositionally biased region" description="Low complexity" evidence="2">
    <location>
        <begin position="213"/>
        <end position="226"/>
    </location>
</feature>
<protein>
    <submittedName>
        <fullName evidence="3">Uncharacterized protein</fullName>
    </submittedName>
</protein>
<dbReference type="AlphaFoldDB" id="A0A6A5BHT5"/>
<evidence type="ECO:0000313" key="4">
    <source>
        <dbReference type="Proteomes" id="UP000444721"/>
    </source>
</evidence>
<feature type="region of interest" description="Disordered" evidence="2">
    <location>
        <begin position="205"/>
        <end position="226"/>
    </location>
</feature>
<evidence type="ECO:0000256" key="1">
    <source>
        <dbReference type="PROSITE-ProRule" id="PRU00235"/>
    </source>
</evidence>
<dbReference type="EMBL" id="VFQX01000060">
    <property type="protein sequence ID" value="KAF0973590.1"/>
    <property type="molecule type" value="Genomic_DNA"/>
</dbReference>
<dbReference type="Proteomes" id="UP000444721">
    <property type="component" value="Unassembled WGS sequence"/>
</dbReference>
<organism evidence="3 4">
    <name type="scientific">Naegleria fowleri</name>
    <name type="common">Brain eating amoeba</name>
    <dbReference type="NCBI Taxonomy" id="5763"/>
    <lineage>
        <taxon>Eukaryota</taxon>
        <taxon>Discoba</taxon>
        <taxon>Heterolobosea</taxon>
        <taxon>Tetramitia</taxon>
        <taxon>Eutetramitia</taxon>
        <taxon>Vahlkampfiidae</taxon>
        <taxon>Naegleria</taxon>
    </lineage>
</organism>
<keyword evidence="4" id="KW-1185">Reference proteome</keyword>
<comment type="caution">
    <text evidence="3">The sequence shown here is derived from an EMBL/GenBank/DDBJ whole genome shotgun (WGS) entry which is preliminary data.</text>
</comment>
<accession>A0A6A5BHT5</accession>
<dbReference type="VEuPathDB" id="AmoebaDB:FDP41_008294"/>
<dbReference type="PANTHER" id="PTHR45982:SF1">
    <property type="entry name" value="REGULATOR OF CHROMOSOME CONDENSATION"/>
    <property type="match status" value="1"/>
</dbReference>
<name>A0A6A5BHT5_NAEFO</name>
<reference evidence="3 4" key="1">
    <citation type="journal article" date="2019" name="Sci. Rep.">
        <title>Nanopore sequencing improves the draft genome of the human pathogenic amoeba Naegleria fowleri.</title>
        <authorList>
            <person name="Liechti N."/>
            <person name="Schurch N."/>
            <person name="Bruggmann R."/>
            <person name="Wittwer M."/>
        </authorList>
    </citation>
    <scope>NUCLEOTIDE SEQUENCE [LARGE SCALE GENOMIC DNA]</scope>
    <source>
        <strain evidence="3 4">ATCC 30894</strain>
    </source>
</reference>
<feature type="repeat" description="RCC1" evidence="1">
    <location>
        <begin position="442"/>
        <end position="501"/>
    </location>
</feature>
<dbReference type="InterPro" id="IPR000408">
    <property type="entry name" value="Reg_chr_condens"/>
</dbReference>
<sequence>MENLLNHQWFACGFNNYHQIDDYSPRTFHNTASTSQFRQDHFSFRKVCFEPFSHSSHSDSFELNHSLSEDHNTTRNGQQVSSLLSLATQDRQDRIQLFYGEFIETVCGGSFHTVIKTNFHRVFILGAPCSDFSEQDFAILEEEEKEIGYDANLMPSRALFENSKIGDVSNATLLQTTDDTHTDTFERGSTTLSSTATTITSAFDQARDDSELNDPSSSSESSTPNHLLSKKRTFCEISKHPLLRHSTISHIACGREHTILVTLCGNVFSLGSNSHGQCGVKGMKTLRGETSIFSLRVKQLTKVDFSHLFERNHPEDDHPHHLRKNLTHSAVRTNHHLKFSMIGCGQRFTILVQENGLEMIVFGDNTYGQLMLNSNPNSSSNSDTSPSNASIFVPQVVNFRELLNATHHNHHDNAFRTNNDCGEKIVKLAVGGFHTIILTSHHHIYVSGRNYEGQLGLGPSCNNSYVSSLLHFQKLTYFEERHIRIESISCGEKHSVFLASNGNVYACGSNYKGQTGIHYNSVASTECLLKVSHSLSSSPVLPSRLENSSETFSASSLNHYHQYIHEPQLLLFFVEKGMKVKAVSCGAFHTWFHGENGESYSCGSNEEGQLGSGSQVRCQLIPVKFNVNRVQCHKDDNHLKRRMSLMMRSTTSEDHDINSSSSEDDEESTNRMMNRMELEEPISKKKRKDRTRAVAHHDSFSHFQILSSCNSYCSFLNAFTSNPRLVHFFKCLRQHVVTSECNCCMKSTDSAASISHGRFCECALLLDTIHNNKILSLSDINIISVSSSNNKH</sequence>
<dbReference type="PANTHER" id="PTHR45982">
    <property type="entry name" value="REGULATOR OF CHROMOSOME CONDENSATION"/>
    <property type="match status" value="1"/>
</dbReference>
<dbReference type="SUPFAM" id="SSF50985">
    <property type="entry name" value="RCC1/BLIP-II"/>
    <property type="match status" value="1"/>
</dbReference>
<proteinExistence type="predicted"/>
<dbReference type="RefSeq" id="XP_044558303.1">
    <property type="nucleotide sequence ID" value="XM_044712132.1"/>
</dbReference>
<dbReference type="VEuPathDB" id="AmoebaDB:NfTy_090730"/>
<dbReference type="PROSITE" id="PS50012">
    <property type="entry name" value="RCC1_3"/>
    <property type="match status" value="1"/>
</dbReference>
<dbReference type="VEuPathDB" id="AmoebaDB:NF0002450"/>
<gene>
    <name evidence="3" type="ORF">FDP41_008294</name>
</gene>
<dbReference type="PROSITE" id="PS00626">
    <property type="entry name" value="RCC1_2"/>
    <property type="match status" value="2"/>
</dbReference>
<evidence type="ECO:0000256" key="2">
    <source>
        <dbReference type="SAM" id="MobiDB-lite"/>
    </source>
</evidence>